<dbReference type="SUPFAM" id="SSF55120">
    <property type="entry name" value="Pseudouridine synthase"/>
    <property type="match status" value="1"/>
</dbReference>
<dbReference type="EMBL" id="LSRX01000179">
    <property type="protein sequence ID" value="OLQ05629.1"/>
    <property type="molecule type" value="Genomic_DNA"/>
</dbReference>
<dbReference type="Proteomes" id="UP000186817">
    <property type="component" value="Unassembled WGS sequence"/>
</dbReference>
<protein>
    <submittedName>
        <fullName evidence="5">Pentatricopeptide repeat-containing protein, chloroplastic</fullName>
    </submittedName>
</protein>
<dbReference type="PANTHER" id="PTHR47447">
    <property type="entry name" value="OS03G0856100 PROTEIN"/>
    <property type="match status" value="1"/>
</dbReference>
<keyword evidence="6" id="KW-1185">Reference proteome</keyword>
<dbReference type="InterPro" id="IPR011990">
    <property type="entry name" value="TPR-like_helical_dom_sf"/>
</dbReference>
<evidence type="ECO:0000313" key="6">
    <source>
        <dbReference type="Proteomes" id="UP000186817"/>
    </source>
</evidence>
<dbReference type="AlphaFoldDB" id="A0A1Q9EDY9"/>
<dbReference type="GO" id="GO:0003723">
    <property type="term" value="F:RNA binding"/>
    <property type="evidence" value="ECO:0007669"/>
    <property type="project" value="InterPro"/>
</dbReference>
<dbReference type="OMA" id="CAKEERW"/>
<dbReference type="Gene3D" id="3.30.2350.10">
    <property type="entry name" value="Pseudouridine synthase"/>
    <property type="match status" value="1"/>
</dbReference>
<feature type="signal peptide" evidence="3">
    <location>
        <begin position="1"/>
        <end position="21"/>
    </location>
</feature>
<reference evidence="5 6" key="1">
    <citation type="submission" date="2016-02" db="EMBL/GenBank/DDBJ databases">
        <title>Genome analysis of coral dinoflagellate symbionts highlights evolutionary adaptations to a symbiotic lifestyle.</title>
        <authorList>
            <person name="Aranda M."/>
            <person name="Li Y."/>
            <person name="Liew Y.J."/>
            <person name="Baumgarten S."/>
            <person name="Simakov O."/>
            <person name="Wilson M."/>
            <person name="Piel J."/>
            <person name="Ashoor H."/>
            <person name="Bougouffa S."/>
            <person name="Bajic V.B."/>
            <person name="Ryu T."/>
            <person name="Ravasi T."/>
            <person name="Bayer T."/>
            <person name="Micklem G."/>
            <person name="Kim H."/>
            <person name="Bhak J."/>
            <person name="Lajeunesse T.C."/>
            <person name="Voolstra C.R."/>
        </authorList>
    </citation>
    <scope>NUCLEOTIDE SEQUENCE [LARGE SCALE GENOMIC DNA]</scope>
    <source>
        <strain evidence="5 6">CCMP2467</strain>
    </source>
</reference>
<gene>
    <name evidence="5" type="ORF">AK812_SmicGene11126</name>
</gene>
<keyword evidence="3" id="KW-0732">Signal</keyword>
<dbReference type="Pfam" id="PF13041">
    <property type="entry name" value="PPR_2"/>
    <property type="match status" value="1"/>
</dbReference>
<proteinExistence type="predicted"/>
<feature type="repeat" description="PPR" evidence="2">
    <location>
        <begin position="295"/>
        <end position="329"/>
    </location>
</feature>
<keyword evidence="1" id="KW-0677">Repeat</keyword>
<evidence type="ECO:0000313" key="5">
    <source>
        <dbReference type="EMBL" id="OLQ05629.1"/>
    </source>
</evidence>
<dbReference type="PROSITE" id="PS51375">
    <property type="entry name" value="PPR"/>
    <property type="match status" value="3"/>
</dbReference>
<dbReference type="GO" id="GO:0001522">
    <property type="term" value="P:pseudouridine synthesis"/>
    <property type="evidence" value="ECO:0007669"/>
    <property type="project" value="InterPro"/>
</dbReference>
<evidence type="ECO:0000259" key="4">
    <source>
        <dbReference type="Pfam" id="PF00849"/>
    </source>
</evidence>
<dbReference type="Pfam" id="PF13812">
    <property type="entry name" value="PPR_3"/>
    <property type="match status" value="1"/>
</dbReference>
<dbReference type="OrthoDB" id="408914at2759"/>
<dbReference type="GO" id="GO:0009982">
    <property type="term" value="F:pseudouridine synthase activity"/>
    <property type="evidence" value="ECO:0007669"/>
    <property type="project" value="InterPro"/>
</dbReference>
<dbReference type="NCBIfam" id="TIGR00756">
    <property type="entry name" value="PPR"/>
    <property type="match status" value="2"/>
</dbReference>
<dbReference type="Gene3D" id="1.25.40.10">
    <property type="entry name" value="Tetratricopeptide repeat domain"/>
    <property type="match status" value="3"/>
</dbReference>
<evidence type="ECO:0000256" key="2">
    <source>
        <dbReference type="PROSITE-ProRule" id="PRU00708"/>
    </source>
</evidence>
<evidence type="ECO:0000256" key="1">
    <source>
        <dbReference type="ARBA" id="ARBA00022737"/>
    </source>
</evidence>
<organism evidence="5 6">
    <name type="scientific">Symbiodinium microadriaticum</name>
    <name type="common">Dinoflagellate</name>
    <name type="synonym">Zooxanthella microadriatica</name>
    <dbReference type="NCBI Taxonomy" id="2951"/>
    <lineage>
        <taxon>Eukaryota</taxon>
        <taxon>Sar</taxon>
        <taxon>Alveolata</taxon>
        <taxon>Dinophyceae</taxon>
        <taxon>Suessiales</taxon>
        <taxon>Symbiodiniaceae</taxon>
        <taxon>Symbiodinium</taxon>
    </lineage>
</organism>
<dbReference type="CDD" id="cd02869">
    <property type="entry name" value="PseudoU_synth_RluA_like"/>
    <property type="match status" value="1"/>
</dbReference>
<name>A0A1Q9EDY9_SYMMI</name>
<feature type="repeat" description="PPR" evidence="2">
    <location>
        <begin position="363"/>
        <end position="397"/>
    </location>
</feature>
<dbReference type="InterPro" id="IPR020103">
    <property type="entry name" value="PsdUridine_synth_cat_dom_sf"/>
</dbReference>
<feature type="repeat" description="PPR" evidence="2">
    <location>
        <begin position="260"/>
        <end position="294"/>
    </location>
</feature>
<dbReference type="Pfam" id="PF00849">
    <property type="entry name" value="PseudoU_synth_2"/>
    <property type="match status" value="1"/>
</dbReference>
<dbReference type="InterPro" id="IPR002885">
    <property type="entry name" value="PPR_rpt"/>
</dbReference>
<sequence>MAKTILLPAVLLVAFLGSSLSFVGLRAAPRQESRTALRGQAGASATPWTPVLSRDVVEIEFTAPAQGARCRFMIKADADASEVLKEGRKRLGFDQAWMPDSDFKIYNSEDEEAGPLKGKMKDNGLIDFTYEKFPPENCNFRTRRHARRDPTARSMQPMPAEAQLLDLRPAASYDEVKTVVQPFLAEWKKSSKAATRAFGKLSEAKRGITAVHLLKALQEGGLRSNIYHFNDAINACSKGAQWQQALQIFSTIESRRAVANAMSFGVVISACQKAGLWFESWELLSQMLRAQLTPNVITCNTVINLCAKEERWQHALSLLTAMPEFQVFPDKFSYASTIGAVGPAWLVAIALMQDMCDDDIPPDDVSYTSAISACAKGGCWHVAMQLLSEMSEARFNSDLFAYNAVIRACKAGGLWPLALGFLARLRVGSVGVCLLDAMPPAALAPDVISFSSASGPEFRLSAGIRALDRGGAWAKVELVGVVVVVVVVTVYFASLLRVTNLQWYSELLQNPLPHPCWKALDLFWSMPRRKVPPNLFSYSSVVNACGTSLEWQTALCVAPAMALLRGMAAAELTPGAVEVGTAAFAVRSACGRDAAIHFLRDMATLWRHRCRGERSLEVRLDRSHPGEILKTGEGLLAASKPDGISTESFVADLALRLTGHCDGLFPASRLDFPTSGVLPVALGNVESLSTRWLQAQLAGRLVQKEYLCLCEGSSLGPADTVGAVDVPLLTLEVDGLTSRSEVNLDLGRDARTEYKVLGRFQAPHPDDQADDRELMLLSAHPITGRTHQIRVHMAHLGRPLIGDRTYGRRMDSLLQCPRLFLHCSRIRYLDLKEAEFSAHAPLPAVLADALTPLRCVDGAAPEFG</sequence>
<feature type="chain" id="PRO_5012977464" evidence="3">
    <location>
        <begin position="22"/>
        <end position="864"/>
    </location>
</feature>
<dbReference type="InterPro" id="IPR006145">
    <property type="entry name" value="PsdUridine_synth_RsuA/RluA"/>
</dbReference>
<evidence type="ECO:0000256" key="3">
    <source>
        <dbReference type="SAM" id="SignalP"/>
    </source>
</evidence>
<accession>A0A1Q9EDY9</accession>
<dbReference type="Pfam" id="PF01535">
    <property type="entry name" value="PPR"/>
    <property type="match status" value="1"/>
</dbReference>
<comment type="caution">
    <text evidence="5">The sequence shown here is derived from an EMBL/GenBank/DDBJ whole genome shotgun (WGS) entry which is preliminary data.</text>
</comment>
<feature type="domain" description="Pseudouridine synthase RsuA/RluA-like" evidence="4">
    <location>
        <begin position="648"/>
        <end position="795"/>
    </location>
</feature>
<dbReference type="PANTHER" id="PTHR47447:SF17">
    <property type="entry name" value="OS12G0638900 PROTEIN"/>
    <property type="match status" value="1"/>
</dbReference>